<dbReference type="RefSeq" id="YP_009043761.1">
    <property type="nucleotide sequence ID" value="NC_024367.1"/>
</dbReference>
<proteinExistence type="predicted"/>
<dbReference type="Proteomes" id="UP000024335">
    <property type="component" value="Segment"/>
</dbReference>
<name>A0A023NGP5_9CAUD</name>
<dbReference type="KEGG" id="vg:19686285"/>
<accession>A0A023NGP5</accession>
<sequence length="82" mass="9477">MSNVHNIEQGCTDYTFEIGEHRFRASFLCHFQMIVWTNITTGVGDEIKLTRPFASKTPHESLVRNEVVNHLDELELLKSDQT</sequence>
<gene>
    <name evidence="1" type="ORF">DFL12P1_0081</name>
</gene>
<evidence type="ECO:0000313" key="1">
    <source>
        <dbReference type="EMBL" id="AHX01041.1"/>
    </source>
</evidence>
<organism evidence="1 2">
    <name type="scientific">Dinoroseobacter phage DFL12phi1</name>
    <dbReference type="NCBI Taxonomy" id="1477404"/>
    <lineage>
        <taxon>Viruses</taxon>
        <taxon>Duplodnaviria</taxon>
        <taxon>Heunggongvirae</taxon>
        <taxon>Uroviricota</taxon>
        <taxon>Caudoviricetes</taxon>
        <taxon>Schitoviridae</taxon>
        <taxon>Rhodovirinae</taxon>
        <taxon>Baltimorevirus</taxon>
        <taxon>Baltimorevirus DFL12</taxon>
    </lineage>
</organism>
<reference evidence="1" key="1">
    <citation type="submission" date="2014-05" db="EMBL/GenBank/DDBJ databases">
        <title>Complete genome sequence of bacteriophage DFL12phi1, which infects Dinoroseobacter shibae.</title>
        <authorList>
            <person name="Ji J."/>
            <person name="Zhang R."/>
            <person name="Jiao N."/>
        </authorList>
    </citation>
    <scope>NUCLEOTIDE SEQUENCE [LARGE SCALE GENOMIC DNA]</scope>
</reference>
<keyword evidence="2" id="KW-1185">Reference proteome</keyword>
<protein>
    <submittedName>
        <fullName evidence="1">Uncharacterized protein</fullName>
    </submittedName>
</protein>
<dbReference type="GeneID" id="19686285"/>
<dbReference type="EMBL" id="KJ621082">
    <property type="protein sequence ID" value="AHX01041.1"/>
    <property type="molecule type" value="Genomic_DNA"/>
</dbReference>
<evidence type="ECO:0000313" key="2">
    <source>
        <dbReference type="Proteomes" id="UP000024335"/>
    </source>
</evidence>